<proteinExistence type="predicted"/>
<sequence>MEEEADVLEEITASSDILSGLAEDLHDMILEFNI</sequence>
<gene>
    <name evidence="1" type="ORF">SAMN02745906_1744</name>
</gene>
<evidence type="ECO:0000313" key="1">
    <source>
        <dbReference type="EMBL" id="SET76658.1"/>
    </source>
</evidence>
<keyword evidence="2" id="KW-1185">Reference proteome</keyword>
<reference evidence="1 2" key="1">
    <citation type="submission" date="2016-10" db="EMBL/GenBank/DDBJ databases">
        <authorList>
            <person name="Varghese N."/>
            <person name="Submissions S."/>
        </authorList>
    </citation>
    <scope>NUCLEOTIDE SEQUENCE [LARGE SCALE GENOMIC DNA]</scope>
    <source>
        <strain evidence="1 2">ATCC 19403</strain>
    </source>
</reference>
<evidence type="ECO:0008006" key="3">
    <source>
        <dbReference type="Google" id="ProtNLM"/>
    </source>
</evidence>
<dbReference type="Proteomes" id="UP000198970">
    <property type="component" value="Chromosome I"/>
</dbReference>
<name>A0ABY1C7I0_9FIRM</name>
<dbReference type="EMBL" id="LT630003">
    <property type="protein sequence ID" value="SET76658.1"/>
    <property type="molecule type" value="Genomic_DNA"/>
</dbReference>
<organism evidence="1 2">
    <name type="scientific">Lacrimispora sphenoides JCM 1415</name>
    <dbReference type="NCBI Taxonomy" id="1297793"/>
    <lineage>
        <taxon>Bacteria</taxon>
        <taxon>Bacillati</taxon>
        <taxon>Bacillota</taxon>
        <taxon>Clostridia</taxon>
        <taxon>Lachnospirales</taxon>
        <taxon>Lachnospiraceae</taxon>
        <taxon>Lacrimispora</taxon>
    </lineage>
</organism>
<evidence type="ECO:0000313" key="2">
    <source>
        <dbReference type="Proteomes" id="UP000198970"/>
    </source>
</evidence>
<protein>
    <recommendedName>
        <fullName evidence="3">Methyl-accepting chemotaxis protein</fullName>
    </recommendedName>
</protein>
<accession>A0ABY1C7I0</accession>